<dbReference type="InterPro" id="IPR034690">
    <property type="entry name" value="Endolysin_T4_type"/>
</dbReference>
<keyword evidence="2 7" id="KW-0929">Antimicrobial</keyword>
<dbReference type="InterPro" id="IPR023346">
    <property type="entry name" value="Lysozyme-like_dom_sf"/>
</dbReference>
<dbReference type="InterPro" id="IPR033907">
    <property type="entry name" value="Endolysin_autolysin"/>
</dbReference>
<dbReference type="EMBL" id="JAYGHT010000034">
    <property type="protein sequence ID" value="MEA5519499.1"/>
    <property type="molecule type" value="Genomic_DNA"/>
</dbReference>
<dbReference type="Pfam" id="PF01471">
    <property type="entry name" value="PG_binding_1"/>
    <property type="match status" value="1"/>
</dbReference>
<evidence type="ECO:0000313" key="10">
    <source>
        <dbReference type="Proteomes" id="UP001301728"/>
    </source>
</evidence>
<dbReference type="GO" id="GO:0016787">
    <property type="term" value="F:hydrolase activity"/>
    <property type="evidence" value="ECO:0007669"/>
    <property type="project" value="UniProtKB-KW"/>
</dbReference>
<reference evidence="9 10" key="1">
    <citation type="submission" date="2023-12" db="EMBL/GenBank/DDBJ databases">
        <title>Baltic Sea Cyanobacteria.</title>
        <authorList>
            <person name="Delbaje E."/>
            <person name="Fewer D.P."/>
            <person name="Shishido T.K."/>
        </authorList>
    </citation>
    <scope>NUCLEOTIDE SEQUENCE [LARGE SCALE GENOMIC DNA]</scope>
    <source>
        <strain evidence="9 10">CCNP 1315</strain>
    </source>
</reference>
<dbReference type="SUPFAM" id="SSF53955">
    <property type="entry name" value="Lysozyme-like"/>
    <property type="match status" value="1"/>
</dbReference>
<comment type="similarity">
    <text evidence="7">Belongs to the glycosyl hydrolase 24 family.</text>
</comment>
<organism evidence="9 10">
    <name type="scientific">Limnoraphis robusta CCNP1315</name>
    <dbReference type="NCBI Taxonomy" id="3110306"/>
    <lineage>
        <taxon>Bacteria</taxon>
        <taxon>Bacillati</taxon>
        <taxon>Cyanobacteriota</taxon>
        <taxon>Cyanophyceae</taxon>
        <taxon>Oscillatoriophycideae</taxon>
        <taxon>Oscillatoriales</taxon>
        <taxon>Sirenicapillariaceae</taxon>
        <taxon>Limnoraphis</taxon>
    </lineage>
</organism>
<dbReference type="Gene3D" id="1.10.530.40">
    <property type="match status" value="1"/>
</dbReference>
<dbReference type="InterPro" id="IPR036366">
    <property type="entry name" value="PGBDSf"/>
</dbReference>
<sequence length="285" mass="32058">MMQRILKIFDDYQVGEFEGNQPLRVVDTQGKVQLLIKVLQFTLADTFILEKANPIPRGEVIPPRSSRRKINSEGIKLIKAFEGVELEAYIDAVNVLTIGYGHTKNVSWGMTITQAEAEELLRQDIEEFEIAVEDAVQVKINDHQFSALVSFCFNLGAGSLFQSTLLKFLNAGKHQEASQEFPRWNKAGGQALLGLTRRRMAERALFLGRPWQPFLEYELLQLTQPKIQSEYVLYIQNGLQKAGFEIQTNGVFDFKTDAAMKQFQAQKGLHPDGLVGPITVTALGL</sequence>
<dbReference type="HAMAP" id="MF_04110">
    <property type="entry name" value="ENDOLYSIN_T4"/>
    <property type="match status" value="1"/>
</dbReference>
<dbReference type="Proteomes" id="UP001301728">
    <property type="component" value="Unassembled WGS sequence"/>
</dbReference>
<accession>A0ABU5TXE9</accession>
<dbReference type="InterPro" id="IPR051018">
    <property type="entry name" value="Bacteriophage_GH24"/>
</dbReference>
<evidence type="ECO:0000256" key="6">
    <source>
        <dbReference type="ARBA" id="ARBA00023295"/>
    </source>
</evidence>
<evidence type="ECO:0000256" key="2">
    <source>
        <dbReference type="ARBA" id="ARBA00022529"/>
    </source>
</evidence>
<evidence type="ECO:0000256" key="1">
    <source>
        <dbReference type="ARBA" id="ARBA00000632"/>
    </source>
</evidence>
<dbReference type="CDD" id="cd00737">
    <property type="entry name" value="lyz_endolysin_autolysin"/>
    <property type="match status" value="1"/>
</dbReference>
<dbReference type="Gene3D" id="1.10.101.10">
    <property type="entry name" value="PGBD-like superfamily/PGBD"/>
    <property type="match status" value="1"/>
</dbReference>
<evidence type="ECO:0000256" key="4">
    <source>
        <dbReference type="ARBA" id="ARBA00022801"/>
    </source>
</evidence>
<keyword evidence="4 7" id="KW-0378">Hydrolase</keyword>
<dbReference type="InterPro" id="IPR002196">
    <property type="entry name" value="Glyco_hydro_24"/>
</dbReference>
<protein>
    <recommendedName>
        <fullName evidence="7">Lysozyme</fullName>
        <ecNumber evidence="7">3.2.1.17</ecNumber>
    </recommendedName>
</protein>
<keyword evidence="3 7" id="KW-0081">Bacteriolytic enzyme</keyword>
<comment type="caution">
    <text evidence="9">The sequence shown here is derived from an EMBL/GenBank/DDBJ whole genome shotgun (WGS) entry which is preliminary data.</text>
</comment>
<keyword evidence="10" id="KW-1185">Reference proteome</keyword>
<dbReference type="InterPro" id="IPR023347">
    <property type="entry name" value="Lysozyme_dom_sf"/>
</dbReference>
<dbReference type="PANTHER" id="PTHR38107:SF3">
    <property type="entry name" value="LYSOZYME RRRD-RELATED"/>
    <property type="match status" value="1"/>
</dbReference>
<keyword evidence="6 7" id="KW-0326">Glycosidase</keyword>
<evidence type="ECO:0000259" key="8">
    <source>
        <dbReference type="Pfam" id="PF01471"/>
    </source>
</evidence>
<gene>
    <name evidence="9" type="ORF">VB854_11135</name>
</gene>
<feature type="domain" description="Peptidoglycan binding-like" evidence="8">
    <location>
        <begin position="230"/>
        <end position="283"/>
    </location>
</feature>
<dbReference type="Pfam" id="PF00959">
    <property type="entry name" value="Phage_lysozyme"/>
    <property type="match status" value="1"/>
</dbReference>
<name>A0ABU5TXE9_9CYAN</name>
<dbReference type="RefSeq" id="WP_323275051.1">
    <property type="nucleotide sequence ID" value="NZ_JAYGHT010000034.1"/>
</dbReference>
<evidence type="ECO:0000256" key="7">
    <source>
        <dbReference type="RuleBase" id="RU003788"/>
    </source>
</evidence>
<evidence type="ECO:0000256" key="5">
    <source>
        <dbReference type="ARBA" id="ARBA00023200"/>
    </source>
</evidence>
<dbReference type="InterPro" id="IPR002477">
    <property type="entry name" value="Peptidoglycan-bd-like"/>
</dbReference>
<dbReference type="InterPro" id="IPR036365">
    <property type="entry name" value="PGBD-like_sf"/>
</dbReference>
<keyword evidence="5" id="KW-1035">Host cytoplasm</keyword>
<evidence type="ECO:0000256" key="3">
    <source>
        <dbReference type="ARBA" id="ARBA00022638"/>
    </source>
</evidence>
<proteinExistence type="inferred from homology"/>
<dbReference type="EC" id="3.2.1.17" evidence="7"/>
<dbReference type="SUPFAM" id="SSF47090">
    <property type="entry name" value="PGBD-like"/>
    <property type="match status" value="1"/>
</dbReference>
<dbReference type="PANTHER" id="PTHR38107">
    <property type="match status" value="1"/>
</dbReference>
<evidence type="ECO:0000313" key="9">
    <source>
        <dbReference type="EMBL" id="MEA5519499.1"/>
    </source>
</evidence>
<comment type="catalytic activity">
    <reaction evidence="1 7">
        <text>Hydrolysis of (1-&gt;4)-beta-linkages between N-acetylmuramic acid and N-acetyl-D-glucosamine residues in a peptidoglycan and between N-acetyl-D-glucosamine residues in chitodextrins.</text>
        <dbReference type="EC" id="3.2.1.17"/>
    </reaction>
</comment>